<dbReference type="RefSeq" id="WP_336545404.1">
    <property type="nucleotide sequence ID" value="NZ_JBBBDM010000005.1"/>
</dbReference>
<reference evidence="1 2" key="1">
    <citation type="journal article" date="2013" name="Int. J. Syst. Evol. Microbiol.">
        <title>Sphingomonas kyungheensis sp. nov., a bacterium with ginsenoside-converting activity isolated from soil of a ginseng field.</title>
        <authorList>
            <person name="Son H.M."/>
            <person name="Yang J.E."/>
            <person name="Park Y."/>
            <person name="Han C.K."/>
            <person name="Kim S.G."/>
            <person name="Kook M."/>
            <person name="Yi T.H."/>
        </authorList>
    </citation>
    <scope>NUCLEOTIDE SEQUENCE [LARGE SCALE GENOMIC DNA]</scope>
    <source>
        <strain evidence="1 2">LMG 26582</strain>
    </source>
</reference>
<gene>
    <name evidence="1" type="ORF">V8201_11810</name>
</gene>
<dbReference type="Proteomes" id="UP001367771">
    <property type="component" value="Unassembled WGS sequence"/>
</dbReference>
<accession>A0ABU8H416</accession>
<comment type="caution">
    <text evidence="1">The sequence shown here is derived from an EMBL/GenBank/DDBJ whole genome shotgun (WGS) entry which is preliminary data.</text>
</comment>
<name>A0ABU8H416_9SPHN</name>
<sequence>MIAVVAAEHQAGVAQDWRTQVEALVPIVLWYEARSGGAVHNAIGQGWERIDLLLTDHAGALQRTCDGTRCLIDHAGLYDRLAAHRDWPGPDRARVAFLIDEFLRVLGLLPVVLGRREYLAARAGLEMQRMALFQLLSETVERADKGGMLAWSRRLPPDQFALLERLPQTDLSEASLIAAYRAVATAFLPRARALAARWGIAWPTAFEAATRAHLRRSLSVEVDASD</sequence>
<protein>
    <submittedName>
        <fullName evidence="1">Uncharacterized protein</fullName>
    </submittedName>
</protein>
<proteinExistence type="predicted"/>
<evidence type="ECO:0000313" key="1">
    <source>
        <dbReference type="EMBL" id="MEI5687765.1"/>
    </source>
</evidence>
<evidence type="ECO:0000313" key="2">
    <source>
        <dbReference type="Proteomes" id="UP001367771"/>
    </source>
</evidence>
<dbReference type="EMBL" id="JBBBDM010000005">
    <property type="protein sequence ID" value="MEI5687765.1"/>
    <property type="molecule type" value="Genomic_DNA"/>
</dbReference>
<organism evidence="1 2">
    <name type="scientific">Sphingomonas kyungheensis</name>
    <dbReference type="NCBI Taxonomy" id="1069987"/>
    <lineage>
        <taxon>Bacteria</taxon>
        <taxon>Pseudomonadati</taxon>
        <taxon>Pseudomonadota</taxon>
        <taxon>Alphaproteobacteria</taxon>
        <taxon>Sphingomonadales</taxon>
        <taxon>Sphingomonadaceae</taxon>
        <taxon>Sphingomonas</taxon>
    </lineage>
</organism>
<keyword evidence="2" id="KW-1185">Reference proteome</keyword>